<feature type="compositionally biased region" description="Acidic residues" evidence="11">
    <location>
        <begin position="266"/>
        <end position="285"/>
    </location>
</feature>
<feature type="compositionally biased region" description="Low complexity" evidence="11">
    <location>
        <begin position="1457"/>
        <end position="1478"/>
    </location>
</feature>
<feature type="compositionally biased region" description="Polar residues" evidence="11">
    <location>
        <begin position="1916"/>
        <end position="1934"/>
    </location>
</feature>
<dbReference type="InterPro" id="IPR027268">
    <property type="entry name" value="Peptidase_M4/M1_CTD_sf"/>
</dbReference>
<evidence type="ECO:0000256" key="10">
    <source>
        <dbReference type="PROSITE-ProRule" id="PRU00035"/>
    </source>
</evidence>
<keyword evidence="7" id="KW-0539">Nucleus</keyword>
<dbReference type="Proteomes" id="UP001151582">
    <property type="component" value="Unassembled WGS sequence"/>
</dbReference>
<comment type="caution">
    <text evidence="13">The sequence shown here is derived from an EMBL/GenBank/DDBJ whole genome shotgun (WGS) entry which is preliminary data.</text>
</comment>
<dbReference type="Gene3D" id="2.60.40.1730">
    <property type="entry name" value="tricorn interacting facor f3 domain"/>
    <property type="match status" value="1"/>
</dbReference>
<evidence type="ECO:0000256" key="3">
    <source>
        <dbReference type="ARBA" id="ARBA00017363"/>
    </source>
</evidence>
<evidence type="ECO:0000256" key="5">
    <source>
        <dbReference type="ARBA" id="ARBA00023117"/>
    </source>
</evidence>
<dbReference type="InterPro" id="IPR036427">
    <property type="entry name" value="Bromodomain-like_sf"/>
</dbReference>
<evidence type="ECO:0000256" key="1">
    <source>
        <dbReference type="ARBA" id="ARBA00004123"/>
    </source>
</evidence>
<evidence type="ECO:0000256" key="9">
    <source>
        <dbReference type="ARBA" id="ARBA00076306"/>
    </source>
</evidence>
<dbReference type="PRINTS" id="PR00503">
    <property type="entry name" value="BROMODOMAIN"/>
</dbReference>
<dbReference type="CDD" id="cd04369">
    <property type="entry name" value="Bromodomain"/>
    <property type="match status" value="1"/>
</dbReference>
<dbReference type="SUPFAM" id="SSF55486">
    <property type="entry name" value="Metalloproteases ('zincins'), catalytic domain"/>
    <property type="match status" value="1"/>
</dbReference>
<dbReference type="GO" id="GO:0003682">
    <property type="term" value="F:chromatin binding"/>
    <property type="evidence" value="ECO:0007669"/>
    <property type="project" value="TreeGrafter"/>
</dbReference>
<feature type="region of interest" description="Disordered" evidence="11">
    <location>
        <begin position="1456"/>
        <end position="1496"/>
    </location>
</feature>
<dbReference type="GO" id="GO:0005669">
    <property type="term" value="C:transcription factor TFIID complex"/>
    <property type="evidence" value="ECO:0007669"/>
    <property type="project" value="InterPro"/>
</dbReference>
<dbReference type="InterPro" id="IPR057991">
    <property type="entry name" value="TPR_TAF2_C"/>
</dbReference>
<dbReference type="SUPFAM" id="SSF63737">
    <property type="entry name" value="Leukotriene A4 hydrolase N-terminal domain"/>
    <property type="match status" value="1"/>
</dbReference>
<comment type="function">
    <text evidence="8">Functions as a component of the DNA-binding general transcription factor complex TFIID. Binding of TFIID to a promoter (with or without TATA element) is the initial step in pre-initiation complex (PIC) formation. TFIID plays a key role in the regulation of gene expression by RNA polymerase II through different activities such as transcription activator interaction, core promoter recognition and selectivity, TFIIA and TFIIB interaction, chromatin modification (histone acetylation by TAF1), facilitation of DNA opening and initiation of transcription.</text>
</comment>
<dbReference type="SUPFAM" id="SSF47370">
    <property type="entry name" value="Bromodomain"/>
    <property type="match status" value="5"/>
</dbReference>
<evidence type="ECO:0000256" key="4">
    <source>
        <dbReference type="ARBA" id="ARBA00023015"/>
    </source>
</evidence>
<evidence type="ECO:0000256" key="7">
    <source>
        <dbReference type="ARBA" id="ARBA00023242"/>
    </source>
</evidence>
<evidence type="ECO:0000259" key="12">
    <source>
        <dbReference type="PROSITE" id="PS50014"/>
    </source>
</evidence>
<dbReference type="Gene3D" id="1.10.390.10">
    <property type="entry name" value="Neutral Protease Domain 2"/>
    <property type="match status" value="1"/>
</dbReference>
<dbReference type="Pfam" id="PF25316">
    <property type="entry name" value="TAF2_3rd"/>
    <property type="match status" value="1"/>
</dbReference>
<dbReference type="InterPro" id="IPR057345">
    <property type="entry name" value="Ig-like_TAF2"/>
</dbReference>
<feature type="region of interest" description="Disordered" evidence="11">
    <location>
        <begin position="258"/>
        <end position="312"/>
    </location>
</feature>
<comment type="similarity">
    <text evidence="2">Belongs to the TAF2 family.</text>
</comment>
<dbReference type="GO" id="GO:0000976">
    <property type="term" value="F:transcription cis-regulatory region binding"/>
    <property type="evidence" value="ECO:0007669"/>
    <property type="project" value="TreeGrafter"/>
</dbReference>
<dbReference type="InterPro" id="IPR037813">
    <property type="entry name" value="TAF2"/>
</dbReference>
<feature type="compositionally biased region" description="Low complexity" evidence="11">
    <location>
        <begin position="2062"/>
        <end position="2088"/>
    </location>
</feature>
<keyword evidence="4" id="KW-0805">Transcription regulation</keyword>
<dbReference type="PANTHER" id="PTHR15137:SF9">
    <property type="entry name" value="TRANSCRIPTION INITIATION FACTOR TFIID SUBUNIT 2"/>
    <property type="match status" value="1"/>
</dbReference>
<dbReference type="Pfam" id="PF25577">
    <property type="entry name" value="TPR_TAF2_C"/>
    <property type="match status" value="2"/>
</dbReference>
<keyword evidence="5 10" id="KW-0103">Bromodomain</keyword>
<organism evidence="13 14">
    <name type="scientific">Dimargaris verticillata</name>
    <dbReference type="NCBI Taxonomy" id="2761393"/>
    <lineage>
        <taxon>Eukaryota</taxon>
        <taxon>Fungi</taxon>
        <taxon>Fungi incertae sedis</taxon>
        <taxon>Zoopagomycota</taxon>
        <taxon>Kickxellomycotina</taxon>
        <taxon>Dimargaritomycetes</taxon>
        <taxon>Dimargaritales</taxon>
        <taxon>Dimargaritaceae</taxon>
        <taxon>Dimargaris</taxon>
    </lineage>
</organism>
<dbReference type="Pfam" id="PF00439">
    <property type="entry name" value="Bromodomain"/>
    <property type="match status" value="5"/>
</dbReference>
<sequence length="2126" mass="236498">MHRSDKDVHGISVEHQKVVLDIDFQQQAVKGFTDLTVYPHSTTSRLVKLHCRQCTVTRVHINNFSAEFKQLDPFAAAQTTVDSELESVANYQDLRRALHIAENESDDGDLAILIPDGVPLKPLPDKINPHRLPLLHTMSEMVPGTARSWLPCIDDIHTRCTWELLFIIPRSPVHHFNSGTRHAHSTDAPLSHTIPLEWPEFTVVSSGELVEQVTHPTDMGKKILLYNLNVPTPACALTFIAGPLASIKIDADYYTQGPSHKLERGDEGEEEDEEDEDGDEDEDMDDTLHAGPLDDAKEKEGKSTTKGHASLANSRGEKVGGIYVFASPENHAMLVNTCRCIPSIIDFYCREYGSYPFSSYKVVFIDELFRPIVSGASVTLASSHLLHPADIIDQTYDTRRVLSLALAEQWFGVYITPKAWSDLWLTTGLAGHMAGQYFKHHFGLNEYRYRIKRDIERLCDLDVNQIPICSAELLPPFDRDKLAFVQLKAPLVMYLLDKRMTKGGLTLGLHRIIPKVLLSAMSGDLGNAYALGTTVFLKMCRKLSGLDVKTFAEQWVYGSGVPIFQFYYQFNRKKLVVEILMRQSWSNAPRTTSQTTSASDFPYRLNGHPLSAMPFASPSSSTAATPIPSTPLIDTRMGAAGPTPVFTGQMTARIREADGTPYEHVLDIEDSVKKFEVQFNTKYKRIRRSTKRFQMRQAAAAAEEATMSNMIGVDADETEEQLALFGGDDDEEKRAWRIVEWGEEDEESLASATFEWIRFDSDIEWLGRIVFSQPDFMWAAQLQKDRDVVAQYEAIQALKRLPSSAASTSLMRAVMDVRVFYRVRMEAAMALARLSLPHLDYIGLYHLRKIFERRYCFTINADTHRQVSQEESSSAPLTDQLVPTNTVVLPQPNNFDNMSEYFVQKAIILAIGETRDHHQQSFPTVRQFLLRLLKFNDNSENEYSDCYYIATLLTALARSVTVPPSTNSLDANSKATVSDPAMAADFKLIVDEVERYRVMDALLPTYHNIITGVCLAVYRQFAAQRLLPLNLELFLSMTRYGSFVRIREAALSTLLDHYGLTPQSELVLYTLQLVAHDPDLAFSRFAAHQLVQTAANQLQHHVYAHTPSDAFFGDEGRTPRRSDDEARLSHQRLTAAVEAVQQYVGQDSRLAQLLWSLLSQQLGWLDAQVRVSLLRLCGLLYRPAEPVASIPTPAPPVSSMPSRLRIRMGSHDGGSEPSPRHTSVGPPEPMSLPATEEAAESKPGLFSTHKGSPDPLIPSRAKPTIRIKTESLAGTPTGGGAQSPWHPTTGPTRDSPVIRLRPSAASSPNPLTISLASSPPSTGVFAPPLRTPLGLALEDKKKLRRVLRKVSGLRAAYPFLQPVDPVRDGCPNYFDVVEHPMDLGTMKVKLDRNQYADPQAFLDDFHLLVNNCYQFNPIGNLVYTQCQEVESVFETEWNAAFTSPAADAAHNYTIVETPKSSSSTSQTQPPQSKDTPSTLLSHSVPPRPLAHDPTLEPAPALNSKLCLKVIKRLKGHKASAVFLHPVDPVAQGVPHYFDVVKQPMDLSTIEGKLRQGAYHRNEEVKADVELMLHNCFIFNPPDTFVYAEGQSFGAYFAKIWAKAFGPEPIATSAVAPPTVPAVLATPRSEPWPDYGACFELVQRLKATRHAGLFLQPVDPVRDGCPTYFDVIEHPMDLGTIESSLLQGHYSNVAGVRHDLELMLNNCFRFNPPTSFAFKEARLVRDAMVRLWKKFLPNHPHPTPTTTIATSGNKAGPLTADSLAASELASPSSHVASPMLPPTTGRVAMSPEDTRYCQRVLKKLMTHPAAVPFLRPVDPVALGVPTYFDVVKQPMDLGTMRKKLTQHQYPDPQAFHDDVRLALGNCFLFNPPGDYVHDQGRQLEAEFDRLWASVAPKFETSRSRSQSDVPLVRSPASAAQDSPQQPSNPLASMSPATAGVPMDGNLKQQCKTIVKKLKSHRSAGLFLHPVDPQRDGVPHYFDIIKQPMDLTAVTNRLNQDRYASLDEFEHDLTLIFSNCFLFNPPENPVHMHGQRLLTSYRKLVHSLHDQLRLPMPASLAALAEEPPSTSKSAQKTISSASAASTPSTKGLKIRLKPFSSPNPGPMELSDASPHKRPRTESHPSEEP</sequence>
<dbReference type="PROSITE" id="PS50014">
    <property type="entry name" value="BROMODOMAIN_2"/>
    <property type="match status" value="5"/>
</dbReference>
<dbReference type="CDD" id="cd09839">
    <property type="entry name" value="M1_like_TAF2"/>
    <property type="match status" value="1"/>
</dbReference>
<dbReference type="EMBL" id="JANBQB010000058">
    <property type="protein sequence ID" value="KAJ1983367.1"/>
    <property type="molecule type" value="Genomic_DNA"/>
</dbReference>
<evidence type="ECO:0000256" key="8">
    <source>
        <dbReference type="ARBA" id="ARBA00025346"/>
    </source>
</evidence>
<dbReference type="PANTHER" id="PTHR15137">
    <property type="entry name" value="TRANSCRIPTION INITIATION FACTOR TFIID"/>
    <property type="match status" value="1"/>
</dbReference>
<feature type="compositionally biased region" description="Basic and acidic residues" evidence="11">
    <location>
        <begin position="2117"/>
        <end position="2126"/>
    </location>
</feature>
<evidence type="ECO:0000256" key="2">
    <source>
        <dbReference type="ARBA" id="ARBA00010937"/>
    </source>
</evidence>
<feature type="domain" description="Bromo" evidence="12">
    <location>
        <begin position="1514"/>
        <end position="1586"/>
    </location>
</feature>
<name>A0A9W8B4N8_9FUNG</name>
<dbReference type="OrthoDB" id="21449at2759"/>
<evidence type="ECO:0000256" key="11">
    <source>
        <dbReference type="SAM" id="MobiDB-lite"/>
    </source>
</evidence>
<feature type="region of interest" description="Disordered" evidence="11">
    <location>
        <begin position="2062"/>
        <end position="2126"/>
    </location>
</feature>
<dbReference type="FunFam" id="1.10.390.10:FF:000011">
    <property type="entry name" value="Transcription initiation factor TFIID subunit"/>
    <property type="match status" value="1"/>
</dbReference>
<dbReference type="InterPro" id="IPR042097">
    <property type="entry name" value="Aminopeptidase_N-like_N_sf"/>
</dbReference>
<feature type="compositionally biased region" description="Basic and acidic residues" evidence="11">
    <location>
        <begin position="286"/>
        <end position="303"/>
    </location>
</feature>
<dbReference type="SMART" id="SM00297">
    <property type="entry name" value="BROMO"/>
    <property type="match status" value="5"/>
</dbReference>
<dbReference type="PROSITE" id="PS00633">
    <property type="entry name" value="BROMODOMAIN_1"/>
    <property type="match status" value="2"/>
</dbReference>
<reference evidence="13" key="1">
    <citation type="submission" date="2022-07" db="EMBL/GenBank/DDBJ databases">
        <title>Phylogenomic reconstructions and comparative analyses of Kickxellomycotina fungi.</title>
        <authorList>
            <person name="Reynolds N.K."/>
            <person name="Stajich J.E."/>
            <person name="Barry K."/>
            <person name="Grigoriev I.V."/>
            <person name="Crous P."/>
            <person name="Smith M.E."/>
        </authorList>
    </citation>
    <scope>NUCLEOTIDE SEQUENCE</scope>
    <source>
        <strain evidence="13">RSA 567</strain>
    </source>
</reference>
<gene>
    <name evidence="13" type="ORF">H4R34_001317</name>
</gene>
<dbReference type="GO" id="GO:0016251">
    <property type="term" value="F:RNA polymerase II general transcription initiation factor activity"/>
    <property type="evidence" value="ECO:0007669"/>
    <property type="project" value="TreeGrafter"/>
</dbReference>
<dbReference type="Gene3D" id="1.20.920.10">
    <property type="entry name" value="Bromodomain-like"/>
    <property type="match status" value="5"/>
</dbReference>
<feature type="region of interest" description="Disordered" evidence="11">
    <location>
        <begin position="1188"/>
        <end position="1321"/>
    </location>
</feature>
<protein>
    <recommendedName>
        <fullName evidence="3">Transcription initiation factor TFIID subunit 2</fullName>
    </recommendedName>
    <alternativeName>
        <fullName evidence="9">TBP-associated factor 2</fullName>
    </alternativeName>
</protein>
<dbReference type="GO" id="GO:0006325">
    <property type="term" value="P:chromatin organization"/>
    <property type="evidence" value="ECO:0007669"/>
    <property type="project" value="UniProtKB-ARBA"/>
</dbReference>
<feature type="domain" description="Bromo" evidence="12">
    <location>
        <begin position="1957"/>
        <end position="2029"/>
    </location>
</feature>
<feature type="domain" description="Bromo" evidence="12">
    <location>
        <begin position="1645"/>
        <end position="1717"/>
    </location>
</feature>
<feature type="domain" description="Bromo" evidence="12">
    <location>
        <begin position="1351"/>
        <end position="1423"/>
    </location>
</feature>
<evidence type="ECO:0000313" key="14">
    <source>
        <dbReference type="Proteomes" id="UP001151582"/>
    </source>
</evidence>
<feature type="compositionally biased region" description="Polar residues" evidence="11">
    <location>
        <begin position="1304"/>
        <end position="1321"/>
    </location>
</feature>
<dbReference type="InterPro" id="IPR001487">
    <property type="entry name" value="Bromodomain"/>
</dbReference>
<comment type="subcellular location">
    <subcellularLocation>
        <location evidence="1">Nucleus</location>
    </subcellularLocation>
</comment>
<keyword evidence="6" id="KW-0804">Transcription</keyword>
<dbReference type="InterPro" id="IPR018359">
    <property type="entry name" value="Bromodomain_CS"/>
</dbReference>
<evidence type="ECO:0000256" key="6">
    <source>
        <dbReference type="ARBA" id="ARBA00023163"/>
    </source>
</evidence>
<dbReference type="GO" id="GO:0006367">
    <property type="term" value="P:transcription initiation at RNA polymerase II promoter"/>
    <property type="evidence" value="ECO:0007669"/>
    <property type="project" value="TreeGrafter"/>
</dbReference>
<feature type="region of interest" description="Disordered" evidence="11">
    <location>
        <begin position="1901"/>
        <end position="1941"/>
    </location>
</feature>
<evidence type="ECO:0000313" key="13">
    <source>
        <dbReference type="EMBL" id="KAJ1983367.1"/>
    </source>
</evidence>
<proteinExistence type="inferred from homology"/>
<accession>A0A9W8B4N8</accession>
<keyword evidence="14" id="KW-1185">Reference proteome</keyword>
<feature type="domain" description="Bromo" evidence="12">
    <location>
        <begin position="1804"/>
        <end position="1876"/>
    </location>
</feature>